<dbReference type="InterPro" id="IPR001179">
    <property type="entry name" value="PPIase_FKBP_dom"/>
</dbReference>
<dbReference type="PANTHER" id="PTHR10516:SF443">
    <property type="entry name" value="FK506-BINDING PROTEIN 59-RELATED"/>
    <property type="match status" value="1"/>
</dbReference>
<dbReference type="AlphaFoldDB" id="X6MTP9"/>
<evidence type="ECO:0000256" key="5">
    <source>
        <dbReference type="PROSITE-ProRule" id="PRU00277"/>
    </source>
</evidence>
<organism evidence="8 9">
    <name type="scientific">Reticulomyxa filosa</name>
    <dbReference type="NCBI Taxonomy" id="46433"/>
    <lineage>
        <taxon>Eukaryota</taxon>
        <taxon>Sar</taxon>
        <taxon>Rhizaria</taxon>
        <taxon>Retaria</taxon>
        <taxon>Foraminifera</taxon>
        <taxon>Monothalamids</taxon>
        <taxon>Reticulomyxidae</taxon>
        <taxon>Reticulomyxa</taxon>
    </lineage>
</organism>
<evidence type="ECO:0000256" key="1">
    <source>
        <dbReference type="ARBA" id="ARBA00000971"/>
    </source>
</evidence>
<name>X6MTP9_RETFI</name>
<feature type="region of interest" description="Disordered" evidence="6">
    <location>
        <begin position="229"/>
        <end position="249"/>
    </location>
</feature>
<keyword evidence="4 5" id="KW-0413">Isomerase</keyword>
<evidence type="ECO:0000259" key="7">
    <source>
        <dbReference type="PROSITE" id="PS50059"/>
    </source>
</evidence>
<feature type="region of interest" description="Disordered" evidence="6">
    <location>
        <begin position="268"/>
        <end position="291"/>
    </location>
</feature>
<feature type="compositionally biased region" description="Basic and acidic residues" evidence="6">
    <location>
        <begin position="280"/>
        <end position="291"/>
    </location>
</feature>
<dbReference type="InterPro" id="IPR046357">
    <property type="entry name" value="PPIase_dom_sf"/>
</dbReference>
<accession>X6MTP9</accession>
<feature type="compositionally biased region" description="Low complexity" evidence="6">
    <location>
        <begin position="229"/>
        <end position="245"/>
    </location>
</feature>
<dbReference type="GO" id="GO:0003755">
    <property type="term" value="F:peptidyl-prolyl cis-trans isomerase activity"/>
    <property type="evidence" value="ECO:0007669"/>
    <property type="project" value="UniProtKB-KW"/>
</dbReference>
<reference evidence="8 9" key="1">
    <citation type="journal article" date="2013" name="Curr. Biol.">
        <title>The Genome of the Foraminiferan Reticulomyxa filosa.</title>
        <authorList>
            <person name="Glockner G."/>
            <person name="Hulsmann N."/>
            <person name="Schleicher M."/>
            <person name="Noegel A.A."/>
            <person name="Eichinger L."/>
            <person name="Gallinger C."/>
            <person name="Pawlowski J."/>
            <person name="Sierra R."/>
            <person name="Euteneuer U."/>
            <person name="Pillet L."/>
            <person name="Moustafa A."/>
            <person name="Platzer M."/>
            <person name="Groth M."/>
            <person name="Szafranski K."/>
            <person name="Schliwa M."/>
        </authorList>
    </citation>
    <scope>NUCLEOTIDE SEQUENCE [LARGE SCALE GENOMIC DNA]</scope>
</reference>
<protein>
    <recommendedName>
        <fullName evidence="2 5">peptidylprolyl isomerase</fullName>
        <ecNumber evidence="2 5">5.2.1.8</ecNumber>
    </recommendedName>
</protein>
<evidence type="ECO:0000256" key="3">
    <source>
        <dbReference type="ARBA" id="ARBA00023110"/>
    </source>
</evidence>
<comment type="caution">
    <text evidence="8">The sequence shown here is derived from an EMBL/GenBank/DDBJ whole genome shotgun (WGS) entry which is preliminary data.</text>
</comment>
<sequence>NRKNNELLLSIMDDEKALLDDAFDEAMSSGDKNGKKANDKAKGKPAQLNELFNLKHIDKQPFPFVNSRAIHLITLQPGDQQHFPVPNSIVHLMYTGYIYQSSHQDLVTATDREFCNLFFLKKKKKKSYVLYTILVHVYIDKIPSNWIRFTDPSTTLTASATPLGVGQNILGLEHAVMRMTVGQKCRVYVPSRLAYGLYGANDLIPPNADLVFDLHLIAIRDLQESAANPSANANSDLASNSNANDNHMHSTYNDMFITQEIQQQNKEPLENLFVPNSNRYYDDRDIPTEDL</sequence>
<feature type="non-terminal residue" evidence="8">
    <location>
        <position position="1"/>
    </location>
</feature>
<evidence type="ECO:0000256" key="6">
    <source>
        <dbReference type="SAM" id="MobiDB-lite"/>
    </source>
</evidence>
<dbReference type="SUPFAM" id="SSF54534">
    <property type="entry name" value="FKBP-like"/>
    <property type="match status" value="1"/>
</dbReference>
<keyword evidence="9" id="KW-1185">Reference proteome</keyword>
<dbReference type="OrthoDB" id="1902587at2759"/>
<dbReference type="InterPro" id="IPR050689">
    <property type="entry name" value="FKBP-type_PPIase"/>
</dbReference>
<dbReference type="GO" id="GO:0005737">
    <property type="term" value="C:cytoplasm"/>
    <property type="evidence" value="ECO:0007669"/>
    <property type="project" value="TreeGrafter"/>
</dbReference>
<proteinExistence type="predicted"/>
<evidence type="ECO:0000313" key="8">
    <source>
        <dbReference type="EMBL" id="ETO17338.1"/>
    </source>
</evidence>
<dbReference type="EC" id="5.2.1.8" evidence="2 5"/>
<dbReference type="EMBL" id="ASPP01016845">
    <property type="protein sequence ID" value="ETO17338.1"/>
    <property type="molecule type" value="Genomic_DNA"/>
</dbReference>
<evidence type="ECO:0000256" key="4">
    <source>
        <dbReference type="ARBA" id="ARBA00023235"/>
    </source>
</evidence>
<keyword evidence="3 5" id="KW-0697">Rotamase</keyword>
<feature type="domain" description="PPIase FKBP-type" evidence="7">
    <location>
        <begin position="163"/>
        <end position="220"/>
    </location>
</feature>
<comment type="catalytic activity">
    <reaction evidence="1 5">
        <text>[protein]-peptidylproline (omega=180) = [protein]-peptidylproline (omega=0)</text>
        <dbReference type="Rhea" id="RHEA:16237"/>
        <dbReference type="Rhea" id="RHEA-COMP:10747"/>
        <dbReference type="Rhea" id="RHEA-COMP:10748"/>
        <dbReference type="ChEBI" id="CHEBI:83833"/>
        <dbReference type="ChEBI" id="CHEBI:83834"/>
        <dbReference type="EC" id="5.2.1.8"/>
    </reaction>
</comment>
<dbReference type="Pfam" id="PF00254">
    <property type="entry name" value="FKBP_C"/>
    <property type="match status" value="1"/>
</dbReference>
<evidence type="ECO:0000256" key="2">
    <source>
        <dbReference type="ARBA" id="ARBA00013194"/>
    </source>
</evidence>
<dbReference type="PROSITE" id="PS50059">
    <property type="entry name" value="FKBP_PPIASE"/>
    <property type="match status" value="1"/>
</dbReference>
<dbReference type="PANTHER" id="PTHR10516">
    <property type="entry name" value="PEPTIDYL-PROLYL CIS-TRANS ISOMERASE"/>
    <property type="match status" value="1"/>
</dbReference>
<evidence type="ECO:0000313" key="9">
    <source>
        <dbReference type="Proteomes" id="UP000023152"/>
    </source>
</evidence>
<dbReference type="Gene3D" id="3.10.50.40">
    <property type="match status" value="1"/>
</dbReference>
<gene>
    <name evidence="8" type="ORF">RFI_19984</name>
</gene>
<dbReference type="Proteomes" id="UP000023152">
    <property type="component" value="Unassembled WGS sequence"/>
</dbReference>